<dbReference type="AlphaFoldDB" id="X6P2I5"/>
<protein>
    <submittedName>
        <fullName evidence="1">Uncharacterized protein</fullName>
    </submittedName>
</protein>
<dbReference type="EMBL" id="ASPP01004715">
    <property type="protein sequence ID" value="ETO31772.1"/>
    <property type="molecule type" value="Genomic_DNA"/>
</dbReference>
<evidence type="ECO:0000313" key="2">
    <source>
        <dbReference type="Proteomes" id="UP000023152"/>
    </source>
</evidence>
<gene>
    <name evidence="1" type="ORF">RFI_05348</name>
</gene>
<keyword evidence="2" id="KW-1185">Reference proteome</keyword>
<sequence>MQINTIHLCPGPKPEHNGFINEESTDSNEGIVSNKDSAIIHISQKAAKRAFSKISKVQNDCDVLMPPQKKQKITRKRQRQRLKTLTPAEVLLFNQSRSKKIEHTNIQCDNEKNSNGEIPLQKLNFVEQEVNSGDRKQYVKQKKKKLWGNYMVDFPFMIKLDKNHLSQQTTRSPFKQNSTEKSDGYVSHSGKFHQWDFLKDFSALTFSAPYTTSQDF</sequence>
<proteinExistence type="predicted"/>
<organism evidence="1 2">
    <name type="scientific">Reticulomyxa filosa</name>
    <dbReference type="NCBI Taxonomy" id="46433"/>
    <lineage>
        <taxon>Eukaryota</taxon>
        <taxon>Sar</taxon>
        <taxon>Rhizaria</taxon>
        <taxon>Retaria</taxon>
        <taxon>Foraminifera</taxon>
        <taxon>Monothalamids</taxon>
        <taxon>Reticulomyxidae</taxon>
        <taxon>Reticulomyxa</taxon>
    </lineage>
</organism>
<name>X6P2I5_RETFI</name>
<comment type="caution">
    <text evidence="1">The sequence shown here is derived from an EMBL/GenBank/DDBJ whole genome shotgun (WGS) entry which is preliminary data.</text>
</comment>
<reference evidence="1 2" key="1">
    <citation type="journal article" date="2013" name="Curr. Biol.">
        <title>The Genome of the Foraminiferan Reticulomyxa filosa.</title>
        <authorList>
            <person name="Glockner G."/>
            <person name="Hulsmann N."/>
            <person name="Schleicher M."/>
            <person name="Noegel A.A."/>
            <person name="Eichinger L."/>
            <person name="Gallinger C."/>
            <person name="Pawlowski J."/>
            <person name="Sierra R."/>
            <person name="Euteneuer U."/>
            <person name="Pillet L."/>
            <person name="Moustafa A."/>
            <person name="Platzer M."/>
            <person name="Groth M."/>
            <person name="Szafranski K."/>
            <person name="Schliwa M."/>
        </authorList>
    </citation>
    <scope>NUCLEOTIDE SEQUENCE [LARGE SCALE GENOMIC DNA]</scope>
</reference>
<dbReference type="Proteomes" id="UP000023152">
    <property type="component" value="Unassembled WGS sequence"/>
</dbReference>
<evidence type="ECO:0000313" key="1">
    <source>
        <dbReference type="EMBL" id="ETO31772.1"/>
    </source>
</evidence>
<accession>X6P2I5</accession>